<accession>L2GNB9</accession>
<feature type="transmembrane region" description="Helical" evidence="8">
    <location>
        <begin position="552"/>
        <end position="572"/>
    </location>
</feature>
<dbReference type="InterPro" id="IPR027417">
    <property type="entry name" value="P-loop_NTPase"/>
</dbReference>
<evidence type="ECO:0000256" key="6">
    <source>
        <dbReference type="ARBA" id="ARBA00022989"/>
    </source>
</evidence>
<organism evidence="10 11">
    <name type="scientific">Vittaforma corneae (strain ATCC 50505)</name>
    <name type="common">Microsporidian parasite</name>
    <name type="synonym">Nosema corneum</name>
    <dbReference type="NCBI Taxonomy" id="993615"/>
    <lineage>
        <taxon>Eukaryota</taxon>
        <taxon>Fungi</taxon>
        <taxon>Fungi incertae sedis</taxon>
        <taxon>Microsporidia</taxon>
        <taxon>Nosematidae</taxon>
        <taxon>Vittaforma</taxon>
    </lineage>
</organism>
<feature type="transmembrane region" description="Helical" evidence="8">
    <location>
        <begin position="441"/>
        <end position="462"/>
    </location>
</feature>
<evidence type="ECO:0000256" key="2">
    <source>
        <dbReference type="ARBA" id="ARBA00022448"/>
    </source>
</evidence>
<dbReference type="InParanoid" id="L2GNB9"/>
<reference evidence="11" key="1">
    <citation type="submission" date="2011-05" db="EMBL/GenBank/DDBJ databases">
        <title>The genome sequence of Vittaforma corneae strain ATCC 50505.</title>
        <authorList>
            <consortium name="The Broad Institute Genome Sequencing Platform"/>
            <person name="Cuomo C."/>
            <person name="Didier E."/>
            <person name="Bowers L."/>
            <person name="Young S.K."/>
            <person name="Zeng Q."/>
            <person name="Gargeya S."/>
            <person name="Fitzgerald M."/>
            <person name="Haas B."/>
            <person name="Abouelleil A."/>
            <person name="Alvarado L."/>
            <person name="Arachchi H.M."/>
            <person name="Berlin A."/>
            <person name="Chapman S.B."/>
            <person name="Gearin G."/>
            <person name="Goldberg J."/>
            <person name="Griggs A."/>
            <person name="Gujja S."/>
            <person name="Hansen M."/>
            <person name="Heiman D."/>
            <person name="Howarth C."/>
            <person name="Larimer J."/>
            <person name="Lui A."/>
            <person name="MacDonald P.J.P."/>
            <person name="McCowen C."/>
            <person name="Montmayeur A."/>
            <person name="Murphy C."/>
            <person name="Neiman D."/>
            <person name="Pearson M."/>
            <person name="Priest M."/>
            <person name="Roberts A."/>
            <person name="Saif S."/>
            <person name="Shea T."/>
            <person name="Sisk P."/>
            <person name="Stolte C."/>
            <person name="Sykes S."/>
            <person name="Wortman J."/>
            <person name="Nusbaum C."/>
            <person name="Birren B."/>
        </authorList>
    </citation>
    <scope>NUCLEOTIDE SEQUENCE [LARGE SCALE GENOMIC DNA]</scope>
    <source>
        <strain evidence="11">ATCC 50505</strain>
    </source>
</reference>
<evidence type="ECO:0000256" key="1">
    <source>
        <dbReference type="ARBA" id="ARBA00004141"/>
    </source>
</evidence>
<dbReference type="PANTHER" id="PTHR48041:SF139">
    <property type="entry name" value="PROTEIN SCARLET"/>
    <property type="match status" value="1"/>
</dbReference>
<dbReference type="PROSITE" id="PS00211">
    <property type="entry name" value="ABC_TRANSPORTER_1"/>
    <property type="match status" value="1"/>
</dbReference>
<dbReference type="InterPro" id="IPR013525">
    <property type="entry name" value="ABC2_TM"/>
</dbReference>
<name>L2GNB9_VITCO</name>
<dbReference type="GO" id="GO:0016020">
    <property type="term" value="C:membrane"/>
    <property type="evidence" value="ECO:0007669"/>
    <property type="project" value="UniProtKB-SubCell"/>
</dbReference>
<dbReference type="OMA" id="WLAWEDY"/>
<dbReference type="GO" id="GO:0016887">
    <property type="term" value="F:ATP hydrolysis activity"/>
    <property type="evidence" value="ECO:0007669"/>
    <property type="project" value="InterPro"/>
</dbReference>
<feature type="domain" description="ABC transporter" evidence="9">
    <location>
        <begin position="13"/>
        <end position="246"/>
    </location>
</feature>
<keyword evidence="2" id="KW-0813">Transport</keyword>
<dbReference type="RefSeq" id="XP_007604610.1">
    <property type="nucleotide sequence ID" value="XM_007604548.1"/>
</dbReference>
<dbReference type="Pfam" id="PF19055">
    <property type="entry name" value="ABC2_membrane_7"/>
    <property type="match status" value="1"/>
</dbReference>
<comment type="subcellular location">
    <subcellularLocation>
        <location evidence="1">Membrane</location>
        <topology evidence="1">Multi-pass membrane protein</topology>
    </subcellularLocation>
</comment>
<dbReference type="InterPro" id="IPR050352">
    <property type="entry name" value="ABCG_transporters"/>
</dbReference>
<evidence type="ECO:0000256" key="3">
    <source>
        <dbReference type="ARBA" id="ARBA00022692"/>
    </source>
</evidence>
<dbReference type="Pfam" id="PF00005">
    <property type="entry name" value="ABC_tran"/>
    <property type="match status" value="1"/>
</dbReference>
<dbReference type="PANTHER" id="PTHR48041">
    <property type="entry name" value="ABC TRANSPORTER G FAMILY MEMBER 28"/>
    <property type="match status" value="1"/>
</dbReference>
<dbReference type="AlphaFoldDB" id="L2GNB9"/>
<dbReference type="Gene3D" id="3.40.50.300">
    <property type="entry name" value="P-loop containing nucleotide triphosphate hydrolases"/>
    <property type="match status" value="1"/>
</dbReference>
<dbReference type="SUPFAM" id="SSF52540">
    <property type="entry name" value="P-loop containing nucleoside triphosphate hydrolases"/>
    <property type="match status" value="1"/>
</dbReference>
<dbReference type="SMART" id="SM00382">
    <property type="entry name" value="AAA"/>
    <property type="match status" value="1"/>
</dbReference>
<evidence type="ECO:0000256" key="8">
    <source>
        <dbReference type="SAM" id="Phobius"/>
    </source>
</evidence>
<dbReference type="HOGENOM" id="CLU_000604_57_9_1"/>
<keyword evidence="6 8" id="KW-1133">Transmembrane helix</keyword>
<dbReference type="VEuPathDB" id="MicrosporidiaDB:VICG_01164"/>
<evidence type="ECO:0000313" key="11">
    <source>
        <dbReference type="Proteomes" id="UP000011082"/>
    </source>
</evidence>
<keyword evidence="5" id="KW-0067">ATP-binding</keyword>
<sequence>MDFHKIDSDHCEVIWNNLELRNDEGKRIISNTSGGIRSNTITAIMGPSGSGKTSLLSSIAGGNMPGMILNGEIKINGLERDPKTWPRLVSYVRQQVHCYEWQTVYETLYFVAKIKCKDHSDISGKVEELINLLGLTSSRDTFLINLSGGEKVRVSIGIELLGDPLVILLDEPLSGLDSFNALNILMLLKRIANLNKAILITIHQPSYKMVEFFDSIILMCQGTSVFEGTVSGCIQFFEDCGFEVPPKATPTDFFLDVLALDTRTEKLHEESQKRIQIIIKEWNFIRQPKEPAVLTKIKTPKEYSTGTRYTILLARSIQNYYRNFNYLKVKIFQKLFTAFIFGSTFFNTGVIGANIFAFRGILTFICQSELFGVSNPIMNLFIEEKKIISRERMSGLYTGFEAYFSKFLTELLFNLLYSMPYNIIVYMFIGLRMNLKTMLEFLFIIFSILCYAISWGLTIGTLASTTQSAHALGVTFTVAFFLYSGAFSNPQSHPQFLRWLFWLSPIHYGYRALVHNQLSGIEDPENTDFLKVTGERTIKNFGMDGFGVLPSVLALFLFTACLQMVGSTVLHLRTSNNLRILKRANQTV</sequence>
<dbReference type="InterPro" id="IPR003439">
    <property type="entry name" value="ABC_transporter-like_ATP-bd"/>
</dbReference>
<dbReference type="GeneID" id="19881875"/>
<keyword evidence="3 8" id="KW-0812">Transmembrane</keyword>
<evidence type="ECO:0000256" key="4">
    <source>
        <dbReference type="ARBA" id="ARBA00022741"/>
    </source>
</evidence>
<dbReference type="Pfam" id="PF01061">
    <property type="entry name" value="ABC2_membrane"/>
    <property type="match status" value="1"/>
</dbReference>
<keyword evidence="7 8" id="KW-0472">Membrane</keyword>
<feature type="transmembrane region" description="Helical" evidence="8">
    <location>
        <begin position="403"/>
        <end position="429"/>
    </location>
</feature>
<dbReference type="Proteomes" id="UP000011082">
    <property type="component" value="Unassembled WGS sequence"/>
</dbReference>
<gene>
    <name evidence="10" type="ORF">VICG_01164</name>
</gene>
<dbReference type="InterPro" id="IPR043926">
    <property type="entry name" value="ABCG_dom"/>
</dbReference>
<dbReference type="GO" id="GO:0005524">
    <property type="term" value="F:ATP binding"/>
    <property type="evidence" value="ECO:0007669"/>
    <property type="project" value="UniProtKB-KW"/>
</dbReference>
<feature type="transmembrane region" description="Helical" evidence="8">
    <location>
        <begin position="469"/>
        <end position="487"/>
    </location>
</feature>
<evidence type="ECO:0000259" key="9">
    <source>
        <dbReference type="PROSITE" id="PS50893"/>
    </source>
</evidence>
<feature type="transmembrane region" description="Helical" evidence="8">
    <location>
        <begin position="335"/>
        <end position="355"/>
    </location>
</feature>
<dbReference type="EMBL" id="JH370138">
    <property type="protein sequence ID" value="ELA41812.1"/>
    <property type="molecule type" value="Genomic_DNA"/>
</dbReference>
<evidence type="ECO:0000256" key="7">
    <source>
        <dbReference type="ARBA" id="ARBA00023136"/>
    </source>
</evidence>
<dbReference type="GO" id="GO:0140359">
    <property type="term" value="F:ABC-type transporter activity"/>
    <property type="evidence" value="ECO:0007669"/>
    <property type="project" value="InterPro"/>
</dbReference>
<keyword evidence="11" id="KW-1185">Reference proteome</keyword>
<proteinExistence type="predicted"/>
<dbReference type="InterPro" id="IPR003593">
    <property type="entry name" value="AAA+_ATPase"/>
</dbReference>
<evidence type="ECO:0000256" key="5">
    <source>
        <dbReference type="ARBA" id="ARBA00022840"/>
    </source>
</evidence>
<dbReference type="STRING" id="993615.L2GNB9"/>
<keyword evidence="4" id="KW-0547">Nucleotide-binding</keyword>
<dbReference type="InterPro" id="IPR017871">
    <property type="entry name" value="ABC_transporter-like_CS"/>
</dbReference>
<evidence type="ECO:0000313" key="10">
    <source>
        <dbReference type="EMBL" id="ELA41812.1"/>
    </source>
</evidence>
<dbReference type="PROSITE" id="PS50893">
    <property type="entry name" value="ABC_TRANSPORTER_2"/>
    <property type="match status" value="1"/>
</dbReference>
<protein>
    <recommendedName>
        <fullName evidence="9">ABC transporter domain-containing protein</fullName>
    </recommendedName>
</protein>
<dbReference type="SMR" id="L2GNB9"/>
<dbReference type="OrthoDB" id="2196280at2759"/>